<reference evidence="18" key="1">
    <citation type="submission" date="2015-07" db="EMBL/GenBank/DDBJ databases">
        <title>Discovery of a poly(ethylene terephthalate assimilation.</title>
        <authorList>
            <person name="Yoshida S."/>
            <person name="Hiraga K."/>
            <person name="Takehana T."/>
            <person name="Taniguchi I."/>
            <person name="Yamaji H."/>
            <person name="Maeda Y."/>
            <person name="Toyohara K."/>
            <person name="Miyamoto K."/>
            <person name="Kimura Y."/>
            <person name="Oda K."/>
        </authorList>
    </citation>
    <scope>NUCLEOTIDE SEQUENCE [LARGE SCALE GENOMIC DNA]</scope>
    <source>
        <strain evidence="18">NBRC 110686 / TISTR 2288 / 201-F6</strain>
    </source>
</reference>
<evidence type="ECO:0000256" key="11">
    <source>
        <dbReference type="ARBA" id="ARBA00022989"/>
    </source>
</evidence>
<dbReference type="Proteomes" id="UP000037660">
    <property type="component" value="Unassembled WGS sequence"/>
</dbReference>
<evidence type="ECO:0000256" key="3">
    <source>
        <dbReference type="ARBA" id="ARBA00022475"/>
    </source>
</evidence>
<organism evidence="17 18">
    <name type="scientific">Piscinibacter sakaiensis</name>
    <name type="common">Ideonella sakaiensis</name>
    <dbReference type="NCBI Taxonomy" id="1547922"/>
    <lineage>
        <taxon>Bacteria</taxon>
        <taxon>Pseudomonadati</taxon>
        <taxon>Pseudomonadota</taxon>
        <taxon>Betaproteobacteria</taxon>
        <taxon>Burkholderiales</taxon>
        <taxon>Sphaerotilaceae</taxon>
        <taxon>Piscinibacter</taxon>
    </lineage>
</organism>
<comment type="function">
    <text evidence="14">Member of a two-component regulatory system.</text>
</comment>
<dbReference type="EMBL" id="BBYR01000006">
    <property type="protein sequence ID" value="GAP34201.1"/>
    <property type="molecule type" value="Genomic_DNA"/>
</dbReference>
<evidence type="ECO:0000256" key="14">
    <source>
        <dbReference type="RuleBase" id="RU364088"/>
    </source>
</evidence>
<evidence type="ECO:0000256" key="2">
    <source>
        <dbReference type="ARBA" id="ARBA00004533"/>
    </source>
</evidence>
<evidence type="ECO:0000256" key="12">
    <source>
        <dbReference type="ARBA" id="ARBA00023012"/>
    </source>
</evidence>
<dbReference type="SMART" id="SM00304">
    <property type="entry name" value="HAMP"/>
    <property type="match status" value="1"/>
</dbReference>
<dbReference type="SUPFAM" id="SSF47384">
    <property type="entry name" value="Homodimeric domain of signal transducing histidine kinase"/>
    <property type="match status" value="1"/>
</dbReference>
<dbReference type="GO" id="GO:0005524">
    <property type="term" value="F:ATP binding"/>
    <property type="evidence" value="ECO:0007669"/>
    <property type="project" value="UniProtKB-KW"/>
</dbReference>
<dbReference type="Gene3D" id="3.30.565.10">
    <property type="entry name" value="Histidine kinase-like ATPase, C-terminal domain"/>
    <property type="match status" value="1"/>
</dbReference>
<keyword evidence="5" id="KW-0597">Phosphoprotein</keyword>
<keyword evidence="4 14" id="KW-0997">Cell inner membrane</keyword>
<evidence type="ECO:0000256" key="7">
    <source>
        <dbReference type="ARBA" id="ARBA00022692"/>
    </source>
</evidence>
<keyword evidence="13 14" id="KW-0472">Membrane</keyword>
<dbReference type="InterPro" id="IPR006290">
    <property type="entry name" value="CztS_silS_copS"/>
</dbReference>
<feature type="transmembrane region" description="Helical" evidence="14">
    <location>
        <begin position="12"/>
        <end position="31"/>
    </location>
</feature>
<keyword evidence="12 14" id="KW-0902">Two-component regulatory system</keyword>
<dbReference type="InterPro" id="IPR003661">
    <property type="entry name" value="HisK_dim/P_dom"/>
</dbReference>
<evidence type="ECO:0000256" key="1">
    <source>
        <dbReference type="ARBA" id="ARBA00000085"/>
    </source>
</evidence>
<evidence type="ECO:0000256" key="5">
    <source>
        <dbReference type="ARBA" id="ARBA00022553"/>
    </source>
</evidence>
<dbReference type="Gene3D" id="6.10.340.10">
    <property type="match status" value="1"/>
</dbReference>
<dbReference type="Gene3D" id="1.10.287.130">
    <property type="match status" value="1"/>
</dbReference>
<comment type="caution">
    <text evidence="17">The sequence shown here is derived from an EMBL/GenBank/DDBJ whole genome shotgun (WGS) entry which is preliminary data.</text>
</comment>
<accession>A0A0K8NUY9</accession>
<evidence type="ECO:0000259" key="15">
    <source>
        <dbReference type="PROSITE" id="PS50109"/>
    </source>
</evidence>
<comment type="catalytic activity">
    <reaction evidence="1 14">
        <text>ATP + protein L-histidine = ADP + protein N-phospho-L-histidine.</text>
        <dbReference type="EC" id="2.7.13.3"/>
    </reaction>
</comment>
<dbReference type="InterPro" id="IPR036097">
    <property type="entry name" value="HisK_dim/P_sf"/>
</dbReference>
<proteinExistence type="predicted"/>
<keyword evidence="6 14" id="KW-0808">Transferase</keyword>
<dbReference type="NCBIfam" id="TIGR01386">
    <property type="entry name" value="cztS_silS_copS"/>
    <property type="match status" value="1"/>
</dbReference>
<sequence>MTWRHPSIAARLTAGLGVVALVVFSTAGWLLQRALQSELVDADQMKLAGKVSVVLHFIDEANRSGDRAALFHHLDDLRIGHDGLHIWLVNEGGDTIYGASSTTGTTVAPRPAPGVRADVTEAALPSASLWPAGRLRVAIESGPRDELLRSHLATLVLICALGVGSTVLLSWVAIGRCLRPVSQLSAEASDITPSSMGRRLTVPPEGAELTGLVRAFNQALDRLEDAYAQLQAFNANVAHELRTPLASLVTGTQVTLSSPRSREDLREVLMSNLEELQLLNALVNDMLFLSRADRGDRAEGLEDVALGSEADKAIRYCDALLQEAGVAAERSGDATAVCNPPLVLRALVNLLTNAIRHSRAGDTIQVLIEPDHGLVALSVLNPGIEIPAPVRAQMFDRFYRADSSRSRGQAGHGLGLAIVAAVARMHGGTVFVERIGQANRVGLTLPAGDTPSSVDPVEGVAVVGTAPVMPLPNSTARPARSL</sequence>
<keyword evidence="11 14" id="KW-1133">Transmembrane helix</keyword>
<keyword evidence="10 14" id="KW-0067">ATP-binding</keyword>
<dbReference type="EC" id="2.7.13.3" evidence="14"/>
<dbReference type="Pfam" id="PF02518">
    <property type="entry name" value="HATPase_c"/>
    <property type="match status" value="1"/>
</dbReference>
<keyword evidence="3 14" id="KW-1003">Cell membrane</keyword>
<name>A0A0K8NUY9_PISS1</name>
<dbReference type="InterPro" id="IPR048590">
    <property type="entry name" value="CusS-like_sensor"/>
</dbReference>
<evidence type="ECO:0000256" key="4">
    <source>
        <dbReference type="ARBA" id="ARBA00022519"/>
    </source>
</evidence>
<dbReference type="InterPro" id="IPR003660">
    <property type="entry name" value="HAMP_dom"/>
</dbReference>
<feature type="domain" description="HAMP" evidence="16">
    <location>
        <begin position="178"/>
        <end position="228"/>
    </location>
</feature>
<dbReference type="InterPro" id="IPR036890">
    <property type="entry name" value="HATPase_C_sf"/>
</dbReference>
<evidence type="ECO:0000313" key="18">
    <source>
        <dbReference type="Proteomes" id="UP000037660"/>
    </source>
</evidence>
<keyword evidence="8 14" id="KW-0547">Nucleotide-binding</keyword>
<dbReference type="STRING" id="1547922.ISF6_3980"/>
<evidence type="ECO:0000256" key="13">
    <source>
        <dbReference type="ARBA" id="ARBA00023136"/>
    </source>
</evidence>
<dbReference type="CDD" id="cd00075">
    <property type="entry name" value="HATPase"/>
    <property type="match status" value="1"/>
</dbReference>
<reference evidence="17 18" key="2">
    <citation type="journal article" date="2016" name="Science">
        <title>A bacterium that degrades and assimilates poly(ethylene terephthalate).</title>
        <authorList>
            <person name="Yoshida S."/>
            <person name="Hiraga K."/>
            <person name="Takehana T."/>
            <person name="Taniguchi I."/>
            <person name="Yamaji H."/>
            <person name="Maeda Y."/>
            <person name="Toyohara K."/>
            <person name="Miyamoto K."/>
            <person name="Kimura Y."/>
            <person name="Oda K."/>
        </authorList>
    </citation>
    <scope>NUCLEOTIDE SEQUENCE [LARGE SCALE GENOMIC DNA]</scope>
    <source>
        <strain evidence="18">NBRC 110686 / TISTR 2288 / 201-F6</strain>
    </source>
</reference>
<evidence type="ECO:0000313" key="17">
    <source>
        <dbReference type="EMBL" id="GAP34201.1"/>
    </source>
</evidence>
<dbReference type="RefSeq" id="WP_054018332.1">
    <property type="nucleotide sequence ID" value="NZ_BBYR01000006.1"/>
</dbReference>
<keyword evidence="18" id="KW-1185">Reference proteome</keyword>
<dbReference type="PROSITE" id="PS50109">
    <property type="entry name" value="HIS_KIN"/>
    <property type="match status" value="1"/>
</dbReference>
<dbReference type="CDD" id="cd00082">
    <property type="entry name" value="HisKA"/>
    <property type="match status" value="1"/>
</dbReference>
<evidence type="ECO:0000256" key="6">
    <source>
        <dbReference type="ARBA" id="ARBA00022679"/>
    </source>
</evidence>
<evidence type="ECO:0000256" key="9">
    <source>
        <dbReference type="ARBA" id="ARBA00022777"/>
    </source>
</evidence>
<dbReference type="GO" id="GO:0000155">
    <property type="term" value="F:phosphorelay sensor kinase activity"/>
    <property type="evidence" value="ECO:0007669"/>
    <property type="project" value="InterPro"/>
</dbReference>
<dbReference type="InterPro" id="IPR003594">
    <property type="entry name" value="HATPase_dom"/>
</dbReference>
<protein>
    <recommendedName>
        <fullName evidence="14">Sensor protein</fullName>
        <ecNumber evidence="14">2.7.13.3</ecNumber>
    </recommendedName>
</protein>
<dbReference type="InterPro" id="IPR004358">
    <property type="entry name" value="Sig_transdc_His_kin-like_C"/>
</dbReference>
<evidence type="ECO:0000259" key="16">
    <source>
        <dbReference type="PROSITE" id="PS50885"/>
    </source>
</evidence>
<dbReference type="InterPro" id="IPR050428">
    <property type="entry name" value="TCS_sensor_his_kinase"/>
</dbReference>
<dbReference type="SMART" id="SM00387">
    <property type="entry name" value="HATPase_c"/>
    <property type="match status" value="1"/>
</dbReference>
<dbReference type="SUPFAM" id="SSF55874">
    <property type="entry name" value="ATPase domain of HSP90 chaperone/DNA topoisomerase II/histidine kinase"/>
    <property type="match status" value="1"/>
</dbReference>
<dbReference type="OrthoDB" id="9786919at2"/>
<gene>
    <name evidence="17" type="ORF">ISF6_3980</name>
</gene>
<dbReference type="SMART" id="SM00388">
    <property type="entry name" value="HisKA"/>
    <property type="match status" value="1"/>
</dbReference>
<dbReference type="Pfam" id="PF00512">
    <property type="entry name" value="HisKA"/>
    <property type="match status" value="1"/>
</dbReference>
<evidence type="ECO:0000256" key="10">
    <source>
        <dbReference type="ARBA" id="ARBA00022840"/>
    </source>
</evidence>
<dbReference type="PRINTS" id="PR00344">
    <property type="entry name" value="BCTRLSENSOR"/>
</dbReference>
<dbReference type="InterPro" id="IPR005467">
    <property type="entry name" value="His_kinase_dom"/>
</dbReference>
<dbReference type="PANTHER" id="PTHR45436:SF9">
    <property type="entry name" value="SENSOR PROTEIN"/>
    <property type="match status" value="1"/>
</dbReference>
<dbReference type="PANTHER" id="PTHR45436">
    <property type="entry name" value="SENSOR HISTIDINE KINASE YKOH"/>
    <property type="match status" value="1"/>
</dbReference>
<keyword evidence="7 14" id="KW-0812">Transmembrane</keyword>
<dbReference type="AlphaFoldDB" id="A0A0K8NUY9"/>
<dbReference type="PROSITE" id="PS50885">
    <property type="entry name" value="HAMP"/>
    <property type="match status" value="1"/>
</dbReference>
<comment type="subcellular location">
    <subcellularLocation>
        <location evidence="2 14">Cell inner membrane</location>
    </subcellularLocation>
</comment>
<keyword evidence="9 14" id="KW-0418">Kinase</keyword>
<feature type="domain" description="Histidine kinase" evidence="15">
    <location>
        <begin position="236"/>
        <end position="449"/>
    </location>
</feature>
<dbReference type="GO" id="GO:0005886">
    <property type="term" value="C:plasma membrane"/>
    <property type="evidence" value="ECO:0007669"/>
    <property type="project" value="UniProtKB-SubCell"/>
</dbReference>
<evidence type="ECO:0000256" key="8">
    <source>
        <dbReference type="ARBA" id="ARBA00022741"/>
    </source>
</evidence>
<dbReference type="Pfam" id="PF21085">
    <property type="entry name" value="CusS"/>
    <property type="match status" value="1"/>
</dbReference>